<keyword evidence="2 9" id="KW-0808">Transferase</keyword>
<dbReference type="Pfam" id="PF02518">
    <property type="entry name" value="HATPase_c"/>
    <property type="match status" value="1"/>
</dbReference>
<keyword evidence="4" id="KW-0418">Kinase</keyword>
<dbReference type="Proteomes" id="UP000693672">
    <property type="component" value="Unassembled WGS sequence"/>
</dbReference>
<dbReference type="EMBL" id="CAJVAS010000001">
    <property type="protein sequence ID" value="CAG7600185.1"/>
    <property type="molecule type" value="Genomic_DNA"/>
</dbReference>
<feature type="domain" description="Histidine kinase" evidence="8">
    <location>
        <begin position="359"/>
        <end position="562"/>
    </location>
</feature>
<protein>
    <submittedName>
        <fullName evidence="9">Adaptive-response sensory-kinase SasA</fullName>
        <ecNumber evidence="9">2.7.-.-</ecNumber>
    </submittedName>
</protein>
<dbReference type="InterPro" id="IPR003594">
    <property type="entry name" value="HATPase_dom"/>
</dbReference>
<gene>
    <name evidence="9" type="primary">sasA_1</name>
    <name evidence="9" type="ORF">PAESOLCIP111_00373</name>
</gene>
<evidence type="ECO:0000259" key="8">
    <source>
        <dbReference type="PROSITE" id="PS50109"/>
    </source>
</evidence>
<keyword evidence="7" id="KW-0175">Coiled coil</keyword>
<dbReference type="GO" id="GO:0005524">
    <property type="term" value="F:ATP binding"/>
    <property type="evidence" value="ECO:0007669"/>
    <property type="project" value="UniProtKB-KW"/>
</dbReference>
<reference evidence="9" key="1">
    <citation type="submission" date="2021-06" db="EMBL/GenBank/DDBJ databases">
        <authorList>
            <person name="Criscuolo A."/>
        </authorList>
    </citation>
    <scope>NUCLEOTIDE SEQUENCE</scope>
    <source>
        <strain evidence="9">CIP111600</strain>
    </source>
</reference>
<dbReference type="SMART" id="SM00388">
    <property type="entry name" value="HisKA"/>
    <property type="match status" value="1"/>
</dbReference>
<dbReference type="CDD" id="cd00082">
    <property type="entry name" value="HisKA"/>
    <property type="match status" value="1"/>
</dbReference>
<dbReference type="InterPro" id="IPR003661">
    <property type="entry name" value="HisK_dim/P_dom"/>
</dbReference>
<evidence type="ECO:0000256" key="7">
    <source>
        <dbReference type="SAM" id="Coils"/>
    </source>
</evidence>
<evidence type="ECO:0000256" key="2">
    <source>
        <dbReference type="ARBA" id="ARBA00022679"/>
    </source>
</evidence>
<keyword evidence="5" id="KW-0067">ATP-binding</keyword>
<sequence length="562" mass="64284">MRDNFPITRLTHFCKQGTGTHILYMYNEIDQYMANAVRFIIDGLVNREAVLFVDTEHRIAAMREELESRGFPLERYHNLIFTDSARAYYAGDRFDGGQAGKLIDLIQPFVEKNEKIRTWGQVLLPDRDVVLEQLRTFEYHSDHFIERTGTISVCAYNGLTTPAYIQNELLKSHNYFMTDTEFSASPLYSRDHLATFNGEELDRLRRLEQQMIELKDHNDRLTVENKLIAQNEQKVRIIIDQLPIPVIIRRKARILFQNGVAQRIFTINDEDAVEGNLLLPFFDAYDTDPAAVEDKKVHQHELSYKNGKKTHYLIQSIETMYEGEAAILHSFVDITHEKESEKLILRSEKLNIAGELAAGIAHELRNPLTAIKGFFRMLKTSNDKKQLYYSVIEEELSRIEQISSELLSLAKPHSESRSDHNLVQLIREVAILLTPQANWGNMQIEIQSDQEQLYVHCEDTKMKQVFINLIKNAMDAMSHGGTISIVIRQQPDGVQVQVTDEGSGIPPQLLNKIGEPFYTTKEKGTGLGLMVCFQIIESHAGTIHVDSKVGIGTTFTIILPHV</sequence>
<dbReference type="InterPro" id="IPR005467">
    <property type="entry name" value="His_kinase_dom"/>
</dbReference>
<dbReference type="SMART" id="SM00387">
    <property type="entry name" value="HATPase_c"/>
    <property type="match status" value="1"/>
</dbReference>
<keyword evidence="10" id="KW-1185">Reference proteome</keyword>
<name>A0A916JUL7_9BACL</name>
<evidence type="ECO:0000256" key="6">
    <source>
        <dbReference type="ARBA" id="ARBA00023012"/>
    </source>
</evidence>
<organism evidence="9 10">
    <name type="scientific">Paenibacillus solanacearum</name>
    <dbReference type="NCBI Taxonomy" id="2048548"/>
    <lineage>
        <taxon>Bacteria</taxon>
        <taxon>Bacillati</taxon>
        <taxon>Bacillota</taxon>
        <taxon>Bacilli</taxon>
        <taxon>Bacillales</taxon>
        <taxon>Paenibacillaceae</taxon>
        <taxon>Paenibacillus</taxon>
    </lineage>
</organism>
<keyword evidence="1" id="KW-0597">Phosphoprotein</keyword>
<dbReference type="InterPro" id="IPR025847">
    <property type="entry name" value="MEDS_domain"/>
</dbReference>
<accession>A0A916JUL7</accession>
<dbReference type="GO" id="GO:0000155">
    <property type="term" value="F:phosphorelay sensor kinase activity"/>
    <property type="evidence" value="ECO:0007669"/>
    <property type="project" value="InterPro"/>
</dbReference>
<evidence type="ECO:0000256" key="5">
    <source>
        <dbReference type="ARBA" id="ARBA00022840"/>
    </source>
</evidence>
<dbReference type="Pfam" id="PF14417">
    <property type="entry name" value="MEDS"/>
    <property type="match status" value="1"/>
</dbReference>
<evidence type="ECO:0000313" key="9">
    <source>
        <dbReference type="EMBL" id="CAG7600185.1"/>
    </source>
</evidence>
<evidence type="ECO:0000313" key="10">
    <source>
        <dbReference type="Proteomes" id="UP000693672"/>
    </source>
</evidence>
<dbReference type="PANTHER" id="PTHR43065:SF10">
    <property type="entry name" value="PEROXIDE STRESS-ACTIVATED HISTIDINE KINASE MAK3"/>
    <property type="match status" value="1"/>
</dbReference>
<evidence type="ECO:0000256" key="4">
    <source>
        <dbReference type="ARBA" id="ARBA00022777"/>
    </source>
</evidence>
<evidence type="ECO:0000256" key="1">
    <source>
        <dbReference type="ARBA" id="ARBA00022553"/>
    </source>
</evidence>
<proteinExistence type="predicted"/>
<evidence type="ECO:0000256" key="3">
    <source>
        <dbReference type="ARBA" id="ARBA00022741"/>
    </source>
</evidence>
<dbReference type="PROSITE" id="PS50109">
    <property type="entry name" value="HIS_KIN"/>
    <property type="match status" value="1"/>
</dbReference>
<keyword evidence="3" id="KW-0547">Nucleotide-binding</keyword>
<dbReference type="EC" id="2.7.-.-" evidence="9"/>
<dbReference type="RefSeq" id="WP_218090183.1">
    <property type="nucleotide sequence ID" value="NZ_CAJVAS010000001.1"/>
</dbReference>
<dbReference type="CDD" id="cd00075">
    <property type="entry name" value="HATPase"/>
    <property type="match status" value="1"/>
</dbReference>
<feature type="coiled-coil region" evidence="7">
    <location>
        <begin position="197"/>
        <end position="224"/>
    </location>
</feature>
<keyword evidence="6" id="KW-0902">Two-component regulatory system</keyword>
<dbReference type="Pfam" id="PF00512">
    <property type="entry name" value="HisKA"/>
    <property type="match status" value="1"/>
</dbReference>
<dbReference type="PANTHER" id="PTHR43065">
    <property type="entry name" value="SENSOR HISTIDINE KINASE"/>
    <property type="match status" value="1"/>
</dbReference>
<dbReference type="AlphaFoldDB" id="A0A916JUL7"/>
<comment type="caution">
    <text evidence="9">The sequence shown here is derived from an EMBL/GenBank/DDBJ whole genome shotgun (WGS) entry which is preliminary data.</text>
</comment>